<name>A0A1Z4JQ44_LEPBY</name>
<dbReference type="EMBL" id="AP018203">
    <property type="protein sequence ID" value="BAY58773.1"/>
    <property type="molecule type" value="Genomic_DNA"/>
</dbReference>
<dbReference type="AlphaFoldDB" id="A0A1Z4JQ44"/>
<gene>
    <name evidence="1" type="ORF">NIES2135_56470</name>
</gene>
<evidence type="ECO:0000313" key="1">
    <source>
        <dbReference type="EMBL" id="BAY58773.1"/>
    </source>
</evidence>
<reference evidence="1 2" key="1">
    <citation type="submission" date="2017-06" db="EMBL/GenBank/DDBJ databases">
        <title>Genome sequencing of cyanobaciteial culture collection at National Institute for Environmental Studies (NIES).</title>
        <authorList>
            <person name="Hirose Y."/>
            <person name="Shimura Y."/>
            <person name="Fujisawa T."/>
            <person name="Nakamura Y."/>
            <person name="Kawachi M."/>
        </authorList>
    </citation>
    <scope>NUCLEOTIDE SEQUENCE [LARGE SCALE GENOMIC DNA]</scope>
    <source>
        <strain evidence="1 2">NIES-2135</strain>
    </source>
</reference>
<protein>
    <submittedName>
        <fullName evidence="1">Uncharacterized protein</fullName>
    </submittedName>
</protein>
<sequence length="153" mass="16412">MAICNTQFRVDPLHNATHRRVLAALTMALAVSFGATVPFGATSPATAAGVKCQATVKVTNKKGASIKVLRLLYKVGGNTVYTEGLLNKVLTPNETETWSSQTLNNAATGVVVTSTAIEYRDDTGRGYGSPRTSEWFPHSFTCAPNHNYVHAIQ</sequence>
<evidence type="ECO:0000313" key="2">
    <source>
        <dbReference type="Proteomes" id="UP000217895"/>
    </source>
</evidence>
<organism evidence="1 2">
    <name type="scientific">Leptolyngbya boryana NIES-2135</name>
    <dbReference type="NCBI Taxonomy" id="1973484"/>
    <lineage>
        <taxon>Bacteria</taxon>
        <taxon>Bacillati</taxon>
        <taxon>Cyanobacteriota</taxon>
        <taxon>Cyanophyceae</taxon>
        <taxon>Leptolyngbyales</taxon>
        <taxon>Leptolyngbyaceae</taxon>
        <taxon>Leptolyngbya group</taxon>
        <taxon>Leptolyngbya</taxon>
    </lineage>
</organism>
<proteinExistence type="predicted"/>
<dbReference type="Proteomes" id="UP000217895">
    <property type="component" value="Chromosome"/>
</dbReference>
<accession>A0A1Z4JQ44</accession>
<keyword evidence="2" id="KW-1185">Reference proteome</keyword>